<dbReference type="Pfam" id="PF05048">
    <property type="entry name" value="NosD"/>
    <property type="match status" value="1"/>
</dbReference>
<name>A0A0E3S0I4_9EURY</name>
<gene>
    <name evidence="2" type="ORF">MSLAZ_0210</name>
</gene>
<organism evidence="2 3">
    <name type="scientific">Methanosarcina lacustris Z-7289</name>
    <dbReference type="NCBI Taxonomy" id="1434111"/>
    <lineage>
        <taxon>Archaea</taxon>
        <taxon>Methanobacteriati</taxon>
        <taxon>Methanobacteriota</taxon>
        <taxon>Stenosarchaea group</taxon>
        <taxon>Methanomicrobia</taxon>
        <taxon>Methanosarcinales</taxon>
        <taxon>Methanosarcinaceae</taxon>
        <taxon>Methanosarcina</taxon>
    </lineage>
</organism>
<sequence length="66" mass="7333">MIESNFVIENGVGISSDFSPADQIFNNYFSNIVNVNFEDGQASHAWNTTRIAGKNIIDGLYIGENY</sequence>
<reference evidence="2 3" key="1">
    <citation type="submission" date="2014-07" db="EMBL/GenBank/DDBJ databases">
        <title>Methanogenic archaea and the global carbon cycle.</title>
        <authorList>
            <person name="Henriksen J.R."/>
            <person name="Luke J."/>
            <person name="Reinhart S."/>
            <person name="Benedict M.N."/>
            <person name="Youngblut N.D."/>
            <person name="Metcalf M.E."/>
            <person name="Whitaker R.J."/>
            <person name="Metcalf W.W."/>
        </authorList>
    </citation>
    <scope>NUCLEOTIDE SEQUENCE [LARGE SCALE GENOMIC DNA]</scope>
    <source>
        <strain evidence="2 3">Z-7289</strain>
    </source>
</reference>
<keyword evidence="3" id="KW-1185">Reference proteome</keyword>
<protein>
    <recommendedName>
        <fullName evidence="1">Periplasmic copper-binding protein NosD beta helix domain-containing protein</fullName>
    </recommendedName>
</protein>
<evidence type="ECO:0000259" key="1">
    <source>
        <dbReference type="Pfam" id="PF05048"/>
    </source>
</evidence>
<accession>A0A0E3S0I4</accession>
<dbReference type="HOGENOM" id="CLU_2820878_0_0_2"/>
<evidence type="ECO:0000313" key="2">
    <source>
        <dbReference type="EMBL" id="AKB73471.1"/>
    </source>
</evidence>
<dbReference type="AlphaFoldDB" id="A0A0E3S0I4"/>
<feature type="domain" description="Periplasmic copper-binding protein NosD beta helix" evidence="1">
    <location>
        <begin position="2"/>
        <end position="66"/>
    </location>
</feature>
<dbReference type="PATRIC" id="fig|1434111.4.peg.259"/>
<dbReference type="EMBL" id="CP009515">
    <property type="protein sequence ID" value="AKB73471.1"/>
    <property type="molecule type" value="Genomic_DNA"/>
</dbReference>
<dbReference type="Proteomes" id="UP000033072">
    <property type="component" value="Chromosome"/>
</dbReference>
<dbReference type="InterPro" id="IPR007742">
    <property type="entry name" value="NosD_dom"/>
</dbReference>
<evidence type="ECO:0000313" key="3">
    <source>
        <dbReference type="Proteomes" id="UP000033072"/>
    </source>
</evidence>
<dbReference type="KEGG" id="mls:MSLAZ_0210"/>
<proteinExistence type="predicted"/>